<reference evidence="7" key="2">
    <citation type="submission" date="2022-12" db="EMBL/GenBank/DDBJ databases">
        <authorList>
            <person name="Voronina O.L."/>
            <person name="Kunda M.S."/>
            <person name="Ryzhova N."/>
            <person name="Aksenova E.I."/>
        </authorList>
    </citation>
    <scope>NUCLEOTIDE SEQUENCE</scope>
    <source>
        <strain evidence="7">SCCH136:Ach223948</strain>
    </source>
</reference>
<dbReference type="AlphaFoldDB" id="A0A0D6FFI0"/>
<evidence type="ECO:0000256" key="2">
    <source>
        <dbReference type="ARBA" id="ARBA00023015"/>
    </source>
</evidence>
<dbReference type="Gene3D" id="1.10.1740.10">
    <property type="match status" value="1"/>
</dbReference>
<dbReference type="EMBL" id="JAPZVI010000016">
    <property type="protein sequence ID" value="MCZ8403595.1"/>
    <property type="molecule type" value="Genomic_DNA"/>
</dbReference>
<reference evidence="8 9" key="1">
    <citation type="submission" date="2016-09" db="EMBL/GenBank/DDBJ databases">
        <title>Phylogenomics of Achromobacter.</title>
        <authorList>
            <person name="Jeukens J."/>
            <person name="Freschi L."/>
            <person name="Vincent A.T."/>
            <person name="Emond-Rheault J.-G."/>
            <person name="Kukavica-Ibrulj I."/>
            <person name="Charette S.J."/>
            <person name="Levesque R.C."/>
        </authorList>
    </citation>
    <scope>NUCLEOTIDE SEQUENCE [LARGE SCALE GENOMIC DNA]</scope>
    <source>
        <strain evidence="8 9">AUS488</strain>
    </source>
</reference>
<dbReference type="InterPro" id="IPR039425">
    <property type="entry name" value="RNA_pol_sigma-70-like"/>
</dbReference>
<dbReference type="Pfam" id="PF08281">
    <property type="entry name" value="Sigma70_r4_2"/>
    <property type="match status" value="1"/>
</dbReference>
<evidence type="ECO:0000256" key="3">
    <source>
        <dbReference type="ARBA" id="ARBA00023082"/>
    </source>
</evidence>
<keyword evidence="2" id="KW-0805">Transcription regulation</keyword>
<organism evidence="8 9">
    <name type="scientific">Alcaligenes xylosoxydans xylosoxydans</name>
    <name type="common">Achromobacter xylosoxidans</name>
    <dbReference type="NCBI Taxonomy" id="85698"/>
    <lineage>
        <taxon>Bacteria</taxon>
        <taxon>Pseudomonadati</taxon>
        <taxon>Pseudomonadota</taxon>
        <taxon>Betaproteobacteria</taxon>
        <taxon>Burkholderiales</taxon>
        <taxon>Alcaligenaceae</taxon>
        <taxon>Achromobacter</taxon>
    </lineage>
</organism>
<dbReference type="KEGG" id="axx:ERS451415_00102"/>
<evidence type="ECO:0000259" key="5">
    <source>
        <dbReference type="Pfam" id="PF04542"/>
    </source>
</evidence>
<proteinExistence type="inferred from homology"/>
<dbReference type="Proteomes" id="UP001141992">
    <property type="component" value="Unassembled WGS sequence"/>
</dbReference>
<dbReference type="InterPro" id="IPR036388">
    <property type="entry name" value="WH-like_DNA-bd_sf"/>
</dbReference>
<feature type="domain" description="RNA polymerase sigma factor 70 region 4 type 2" evidence="6">
    <location>
        <begin position="120"/>
        <end position="172"/>
    </location>
</feature>
<evidence type="ECO:0000256" key="1">
    <source>
        <dbReference type="ARBA" id="ARBA00010641"/>
    </source>
</evidence>
<dbReference type="SUPFAM" id="SSF88659">
    <property type="entry name" value="Sigma3 and sigma4 domains of RNA polymerase sigma factors"/>
    <property type="match status" value="1"/>
</dbReference>
<dbReference type="RefSeq" id="WP_024067374.1">
    <property type="nucleotide sequence ID" value="NZ_AP028040.1"/>
</dbReference>
<comment type="caution">
    <text evidence="8">The sequence shown here is derived from an EMBL/GenBank/DDBJ whole genome shotgun (WGS) entry which is preliminary data.</text>
</comment>
<dbReference type="InterPro" id="IPR013325">
    <property type="entry name" value="RNA_pol_sigma_r2"/>
</dbReference>
<dbReference type="GO" id="GO:0006352">
    <property type="term" value="P:DNA-templated transcription initiation"/>
    <property type="evidence" value="ECO:0007669"/>
    <property type="project" value="InterPro"/>
</dbReference>
<comment type="similarity">
    <text evidence="1">Belongs to the sigma-70 factor family. ECF subfamily.</text>
</comment>
<dbReference type="GO" id="GO:0003677">
    <property type="term" value="F:DNA binding"/>
    <property type="evidence" value="ECO:0007669"/>
    <property type="project" value="InterPro"/>
</dbReference>
<dbReference type="CDD" id="cd06171">
    <property type="entry name" value="Sigma70_r4"/>
    <property type="match status" value="1"/>
</dbReference>
<dbReference type="InterPro" id="IPR007627">
    <property type="entry name" value="RNA_pol_sigma70_r2"/>
</dbReference>
<dbReference type="PANTHER" id="PTHR43133:SF63">
    <property type="entry name" value="RNA POLYMERASE SIGMA FACTOR FECI-RELATED"/>
    <property type="match status" value="1"/>
</dbReference>
<evidence type="ECO:0000313" key="9">
    <source>
        <dbReference type="Proteomes" id="UP000187251"/>
    </source>
</evidence>
<keyword evidence="4" id="KW-0804">Transcription</keyword>
<dbReference type="EMBL" id="MJMN01000001">
    <property type="protein sequence ID" value="OMG93302.1"/>
    <property type="molecule type" value="Genomic_DNA"/>
</dbReference>
<evidence type="ECO:0000313" key="7">
    <source>
        <dbReference type="EMBL" id="MCZ8403595.1"/>
    </source>
</evidence>
<accession>A0A0D6FFI0</accession>
<evidence type="ECO:0000259" key="6">
    <source>
        <dbReference type="Pfam" id="PF08281"/>
    </source>
</evidence>
<dbReference type="InterPro" id="IPR013324">
    <property type="entry name" value="RNA_pol_sigma_r3/r4-like"/>
</dbReference>
<dbReference type="SUPFAM" id="SSF88946">
    <property type="entry name" value="Sigma2 domain of RNA polymerase sigma factors"/>
    <property type="match status" value="1"/>
</dbReference>
<protein>
    <submittedName>
        <fullName evidence="7">RNA polymerase sigma factor</fullName>
    </submittedName>
    <submittedName>
        <fullName evidence="8">RNA polymerase subunit sigma-70</fullName>
    </submittedName>
</protein>
<dbReference type="GeneID" id="75273730"/>
<dbReference type="Pfam" id="PF04542">
    <property type="entry name" value="Sigma70_r2"/>
    <property type="match status" value="1"/>
</dbReference>
<gene>
    <name evidence="8" type="ORF">BIZ92_02955</name>
    <name evidence="7" type="ORF">O9570_19230</name>
</gene>
<dbReference type="GO" id="GO:0016987">
    <property type="term" value="F:sigma factor activity"/>
    <property type="evidence" value="ECO:0007669"/>
    <property type="project" value="UniProtKB-KW"/>
</dbReference>
<name>A0A0D6FFI0_ALCXX</name>
<dbReference type="Proteomes" id="UP000187251">
    <property type="component" value="Unassembled WGS sequence"/>
</dbReference>
<dbReference type="PATRIC" id="fig|85698.19.peg.3283"/>
<sequence>MGERFFGAIAEAYKAWNAELVGFLNRQLKRSPDAAQDLAQETFARWLAASRGAEPPEKPRAYLYEIARNLLRDHWRREAVRDEHMVASLDDQAYAPPPGSLATAAGWQPDARADANQRLRLLQAAIDDMPPRQREAFLLYRYDELRCEDIAARMGISVRAVEKHLQLALAHCKRRVHGESS</sequence>
<dbReference type="eggNOG" id="COG1595">
    <property type="taxonomic scope" value="Bacteria"/>
</dbReference>
<dbReference type="Gene3D" id="1.10.10.10">
    <property type="entry name" value="Winged helix-like DNA-binding domain superfamily/Winged helix DNA-binding domain"/>
    <property type="match status" value="1"/>
</dbReference>
<dbReference type="OrthoDB" id="9783733at2"/>
<evidence type="ECO:0000313" key="8">
    <source>
        <dbReference type="EMBL" id="OMG93302.1"/>
    </source>
</evidence>
<evidence type="ECO:0000256" key="4">
    <source>
        <dbReference type="ARBA" id="ARBA00023163"/>
    </source>
</evidence>
<keyword evidence="3" id="KW-0731">Sigma factor</keyword>
<dbReference type="InterPro" id="IPR014284">
    <property type="entry name" value="RNA_pol_sigma-70_dom"/>
</dbReference>
<dbReference type="PANTHER" id="PTHR43133">
    <property type="entry name" value="RNA POLYMERASE ECF-TYPE SIGMA FACTO"/>
    <property type="match status" value="1"/>
</dbReference>
<feature type="domain" description="RNA polymerase sigma-70 region 2" evidence="5">
    <location>
        <begin position="20"/>
        <end position="79"/>
    </location>
</feature>
<dbReference type="InterPro" id="IPR013249">
    <property type="entry name" value="RNA_pol_sigma70_r4_t2"/>
</dbReference>
<dbReference type="NCBIfam" id="TIGR02937">
    <property type="entry name" value="sigma70-ECF"/>
    <property type="match status" value="1"/>
</dbReference>